<dbReference type="InterPro" id="IPR036264">
    <property type="entry name" value="Bact_exopeptidase_dim_dom"/>
</dbReference>
<protein>
    <submittedName>
        <fullName evidence="3">M20/M25/M40 family metallo-hydrolase</fullName>
    </submittedName>
</protein>
<dbReference type="PANTHER" id="PTHR43808:SF9">
    <property type="entry name" value="BLL0789 PROTEIN"/>
    <property type="match status" value="1"/>
</dbReference>
<evidence type="ECO:0000313" key="4">
    <source>
        <dbReference type="Proteomes" id="UP001275315"/>
    </source>
</evidence>
<reference evidence="3 4" key="1">
    <citation type="submission" date="2023-10" db="EMBL/GenBank/DDBJ databases">
        <title>Virgibacillus soli CC-YMP-6 genome.</title>
        <authorList>
            <person name="Miliotis G."/>
            <person name="Sengupta P."/>
            <person name="Hameed A."/>
            <person name="Chuvochina M."/>
            <person name="Mcdonagh F."/>
            <person name="Simpson A.C."/>
            <person name="Singh N.K."/>
            <person name="Rekha P.D."/>
            <person name="Raman K."/>
            <person name="Hugenholtz P."/>
            <person name="Venkateswaran K."/>
        </authorList>
    </citation>
    <scope>NUCLEOTIDE SEQUENCE [LARGE SCALE GENOMIC DNA]</scope>
    <source>
        <strain evidence="3 4">CC-YMP-6</strain>
    </source>
</reference>
<dbReference type="Pfam" id="PF01546">
    <property type="entry name" value="Peptidase_M20"/>
    <property type="match status" value="1"/>
</dbReference>
<gene>
    <name evidence="3" type="ORF">RWD45_11910</name>
</gene>
<evidence type="ECO:0000313" key="3">
    <source>
        <dbReference type="EMBL" id="MDY0409137.1"/>
    </source>
</evidence>
<evidence type="ECO:0000256" key="2">
    <source>
        <dbReference type="ARBA" id="ARBA00022801"/>
    </source>
</evidence>
<dbReference type="InterPro" id="IPR050072">
    <property type="entry name" value="Peptidase_M20A"/>
</dbReference>
<comment type="caution">
    <text evidence="3">The sequence shown here is derived from an EMBL/GenBank/DDBJ whole genome shotgun (WGS) entry which is preliminary data.</text>
</comment>
<keyword evidence="4" id="KW-1185">Reference proteome</keyword>
<dbReference type="Gene3D" id="3.40.630.10">
    <property type="entry name" value="Zn peptidases"/>
    <property type="match status" value="1"/>
</dbReference>
<dbReference type="Proteomes" id="UP001275315">
    <property type="component" value="Unassembled WGS sequence"/>
</dbReference>
<keyword evidence="1" id="KW-0479">Metal-binding</keyword>
<evidence type="ECO:0000256" key="1">
    <source>
        <dbReference type="ARBA" id="ARBA00022723"/>
    </source>
</evidence>
<dbReference type="SUPFAM" id="SSF55031">
    <property type="entry name" value="Bacterial exopeptidase dimerisation domain"/>
    <property type="match status" value="1"/>
</dbReference>
<proteinExistence type="predicted"/>
<dbReference type="Gene3D" id="3.30.70.360">
    <property type="match status" value="1"/>
</dbReference>
<dbReference type="InterPro" id="IPR002933">
    <property type="entry name" value="Peptidase_M20"/>
</dbReference>
<dbReference type="PANTHER" id="PTHR43808">
    <property type="entry name" value="ACETYLORNITHINE DEACETYLASE"/>
    <property type="match status" value="1"/>
</dbReference>
<dbReference type="RefSeq" id="WP_320380608.1">
    <property type="nucleotide sequence ID" value="NZ_JAWDIQ010000002.1"/>
</dbReference>
<dbReference type="SUPFAM" id="SSF53187">
    <property type="entry name" value="Zn-dependent exopeptidases"/>
    <property type="match status" value="1"/>
</dbReference>
<name>A0ABU5CTG5_9BACI</name>
<sequence length="173" mass="18551">MEELGHKIVKLHELSSQEKGINVNVGLIEGGTAVNTVASEAIAHVDLRIRNQSQAQVLEEKMRELSTTPDVLGTTITLEGGIERPPMEKTEQTERLLHVVQQVGNEMGLKITDTATGGGSDASFTASKIPTIDGLGPVGGNAHSENEYLEIPTLVQRTCLLASVMQRLTENGL</sequence>
<keyword evidence="2" id="KW-0378">Hydrolase</keyword>
<accession>A0ABU5CTG5</accession>
<organism evidence="3 4">
    <name type="scientific">Paracerasibacillus soli</name>
    <dbReference type="NCBI Taxonomy" id="480284"/>
    <lineage>
        <taxon>Bacteria</taxon>
        <taxon>Bacillati</taxon>
        <taxon>Bacillota</taxon>
        <taxon>Bacilli</taxon>
        <taxon>Bacillales</taxon>
        <taxon>Bacillaceae</taxon>
        <taxon>Paracerasibacillus</taxon>
    </lineage>
</organism>
<dbReference type="EMBL" id="JAWDIQ010000002">
    <property type="protein sequence ID" value="MDY0409137.1"/>
    <property type="molecule type" value="Genomic_DNA"/>
</dbReference>